<dbReference type="NCBIfam" id="TIGR03519">
    <property type="entry name" value="T9SS_PorP_fam"/>
    <property type="match status" value="1"/>
</dbReference>
<feature type="signal peptide" evidence="1">
    <location>
        <begin position="1"/>
        <end position="18"/>
    </location>
</feature>
<evidence type="ECO:0000313" key="2">
    <source>
        <dbReference type="EMBL" id="MBC9811246.1"/>
    </source>
</evidence>
<comment type="caution">
    <text evidence="2">The sequence shown here is derived from an EMBL/GenBank/DDBJ whole genome shotgun (WGS) entry which is preliminary data.</text>
</comment>
<keyword evidence="1" id="KW-0732">Signal</keyword>
<keyword evidence="3" id="KW-1185">Reference proteome</keyword>
<dbReference type="Pfam" id="PF11751">
    <property type="entry name" value="PorP_SprF"/>
    <property type="match status" value="1"/>
</dbReference>
<protein>
    <submittedName>
        <fullName evidence="2">Type IX secretion system membrane protein PorP/SprF</fullName>
    </submittedName>
</protein>
<dbReference type="RefSeq" id="WP_216713358.1">
    <property type="nucleotide sequence ID" value="NZ_JACVEL010000001.1"/>
</dbReference>
<name>A0A8J6TWN9_9FLAO</name>
<accession>A0A8J6TWN9</accession>
<dbReference type="InterPro" id="IPR019861">
    <property type="entry name" value="PorP/SprF_Bacteroidetes"/>
</dbReference>
<gene>
    <name evidence="2" type="ORF">H9Y05_02045</name>
</gene>
<organism evidence="2 3">
    <name type="scientific">Taishania pollutisoli</name>
    <dbReference type="NCBI Taxonomy" id="2766479"/>
    <lineage>
        <taxon>Bacteria</taxon>
        <taxon>Pseudomonadati</taxon>
        <taxon>Bacteroidota</taxon>
        <taxon>Flavobacteriia</taxon>
        <taxon>Flavobacteriales</taxon>
        <taxon>Crocinitomicaceae</taxon>
        <taxon>Taishania</taxon>
    </lineage>
</organism>
<sequence length="305" mass="34318">MKKLILLLLITFCYLADAHAQQDEQMSIYMYNPLYFNPAYAGSKDAISAVAVGRFQWVNYSGAPRSQWFSVHAPLLFKSLGVGGHMVNDRIGKRNRTAVFADISGSIQLSKTNQSRIAAGLSVGVDVLGFDFTNATVNDVNDPFYGMQVSATKPNVGAGIYYYGNRHYIGISSPRLLEAVIRNAQDLEKQVNARHFFIAAGYVFDLNSVLKLKPSTLIKYTPKAPLTFDVNLSLLSYERLWTGLMYRFNESMGANIAVIIKDFTIGYVYDFPINGLRKYQSGSHEIFLQFDIRTKKIPYTSPRYF</sequence>
<dbReference type="EMBL" id="JACVEL010000001">
    <property type="protein sequence ID" value="MBC9811246.1"/>
    <property type="molecule type" value="Genomic_DNA"/>
</dbReference>
<dbReference type="Proteomes" id="UP000652681">
    <property type="component" value="Unassembled WGS sequence"/>
</dbReference>
<evidence type="ECO:0000313" key="3">
    <source>
        <dbReference type="Proteomes" id="UP000652681"/>
    </source>
</evidence>
<dbReference type="AlphaFoldDB" id="A0A8J6TWN9"/>
<reference evidence="2" key="1">
    <citation type="submission" date="2020-09" db="EMBL/GenBank/DDBJ databases">
        <title>Taishania pollutisoli gen. nov., sp. nov., Isolated from Tetrabromobisphenol A-Contaminated Soil.</title>
        <authorList>
            <person name="Chen Q."/>
        </authorList>
    </citation>
    <scope>NUCLEOTIDE SEQUENCE</scope>
    <source>
        <strain evidence="2">CZZ-1</strain>
    </source>
</reference>
<evidence type="ECO:0000256" key="1">
    <source>
        <dbReference type="SAM" id="SignalP"/>
    </source>
</evidence>
<feature type="chain" id="PRO_5035226851" evidence="1">
    <location>
        <begin position="19"/>
        <end position="305"/>
    </location>
</feature>
<proteinExistence type="predicted"/>